<feature type="non-terminal residue" evidence="1">
    <location>
        <position position="42"/>
    </location>
</feature>
<sequence length="42" mass="4660">MAIKELQPATIPMPAEIIKKYRGKDFAKAARASDDIFPAKKV</sequence>
<reference evidence="1" key="1">
    <citation type="submission" date="2018-05" db="EMBL/GenBank/DDBJ databases">
        <authorList>
            <person name="Lanie J.A."/>
            <person name="Ng W.-L."/>
            <person name="Kazmierczak K.M."/>
            <person name="Andrzejewski T.M."/>
            <person name="Davidsen T.M."/>
            <person name="Wayne K.J."/>
            <person name="Tettelin H."/>
            <person name="Glass J.I."/>
            <person name="Rusch D."/>
            <person name="Podicherti R."/>
            <person name="Tsui H.-C.T."/>
            <person name="Winkler M.E."/>
        </authorList>
    </citation>
    <scope>NUCLEOTIDE SEQUENCE</scope>
</reference>
<gene>
    <name evidence="1" type="ORF">METZ01_LOCUS368871</name>
</gene>
<dbReference type="EMBL" id="UINC01133211">
    <property type="protein sequence ID" value="SVD16017.1"/>
    <property type="molecule type" value="Genomic_DNA"/>
</dbReference>
<dbReference type="AlphaFoldDB" id="A0A382T3G6"/>
<proteinExistence type="predicted"/>
<accession>A0A382T3G6</accession>
<evidence type="ECO:0000313" key="1">
    <source>
        <dbReference type="EMBL" id="SVD16017.1"/>
    </source>
</evidence>
<organism evidence="1">
    <name type="scientific">marine metagenome</name>
    <dbReference type="NCBI Taxonomy" id="408172"/>
    <lineage>
        <taxon>unclassified sequences</taxon>
        <taxon>metagenomes</taxon>
        <taxon>ecological metagenomes</taxon>
    </lineage>
</organism>
<name>A0A382T3G6_9ZZZZ</name>
<protein>
    <submittedName>
        <fullName evidence="1">Uncharacterized protein</fullName>
    </submittedName>
</protein>